<gene>
    <name evidence="9" type="ORF">LOD99_7543</name>
</gene>
<dbReference type="InterPro" id="IPR007735">
    <property type="entry name" value="Pecanex_C"/>
</dbReference>
<comment type="subcellular location">
    <subcellularLocation>
        <location evidence="1 6">Membrane</location>
        <topology evidence="1 6">Multi-pass membrane protein</topology>
    </subcellularLocation>
</comment>
<feature type="compositionally biased region" description="Acidic residues" evidence="7">
    <location>
        <begin position="146"/>
        <end position="158"/>
    </location>
</feature>
<name>A0AAV7JNE0_9METZ</name>
<feature type="transmembrane region" description="Helical" evidence="6">
    <location>
        <begin position="883"/>
        <end position="903"/>
    </location>
</feature>
<evidence type="ECO:0000313" key="10">
    <source>
        <dbReference type="Proteomes" id="UP001165289"/>
    </source>
</evidence>
<keyword evidence="4 6" id="KW-1133">Transmembrane helix</keyword>
<feature type="transmembrane region" description="Helical" evidence="6">
    <location>
        <begin position="788"/>
        <end position="806"/>
    </location>
</feature>
<keyword evidence="3 6" id="KW-0812">Transmembrane</keyword>
<feature type="domain" description="Pecanex C-terminal" evidence="8">
    <location>
        <begin position="1389"/>
        <end position="1612"/>
    </location>
</feature>
<evidence type="ECO:0000256" key="4">
    <source>
        <dbReference type="ARBA" id="ARBA00022989"/>
    </source>
</evidence>
<feature type="transmembrane region" description="Helical" evidence="6">
    <location>
        <begin position="623"/>
        <end position="644"/>
    </location>
</feature>
<evidence type="ECO:0000256" key="5">
    <source>
        <dbReference type="ARBA" id="ARBA00023136"/>
    </source>
</evidence>
<comment type="similarity">
    <text evidence="2 6">Belongs to the pecanex family.</text>
</comment>
<accession>A0AAV7JNE0</accession>
<evidence type="ECO:0000256" key="1">
    <source>
        <dbReference type="ARBA" id="ARBA00004141"/>
    </source>
</evidence>
<feature type="transmembrane region" description="Helical" evidence="6">
    <location>
        <begin position="37"/>
        <end position="60"/>
    </location>
</feature>
<feature type="region of interest" description="Disordered" evidence="7">
    <location>
        <begin position="496"/>
        <end position="542"/>
    </location>
</feature>
<evidence type="ECO:0000313" key="9">
    <source>
        <dbReference type="EMBL" id="KAI6650492.1"/>
    </source>
</evidence>
<proteinExistence type="inferred from homology"/>
<feature type="transmembrane region" description="Helical" evidence="6">
    <location>
        <begin position="741"/>
        <end position="759"/>
    </location>
</feature>
<feature type="transmembrane region" description="Helical" evidence="6">
    <location>
        <begin position="704"/>
        <end position="725"/>
    </location>
</feature>
<dbReference type="EMBL" id="JAKMXF010000310">
    <property type="protein sequence ID" value="KAI6650492.1"/>
    <property type="molecule type" value="Genomic_DNA"/>
</dbReference>
<evidence type="ECO:0000256" key="7">
    <source>
        <dbReference type="SAM" id="MobiDB-lite"/>
    </source>
</evidence>
<evidence type="ECO:0000256" key="3">
    <source>
        <dbReference type="ARBA" id="ARBA00022692"/>
    </source>
</evidence>
<feature type="compositionally biased region" description="Polar residues" evidence="7">
    <location>
        <begin position="301"/>
        <end position="314"/>
    </location>
</feature>
<feature type="transmembrane region" description="Helical" evidence="6">
    <location>
        <begin position="995"/>
        <end position="1013"/>
    </location>
</feature>
<feature type="region of interest" description="Disordered" evidence="7">
    <location>
        <begin position="110"/>
        <end position="179"/>
    </location>
</feature>
<evidence type="ECO:0000256" key="2">
    <source>
        <dbReference type="ARBA" id="ARBA00010170"/>
    </source>
</evidence>
<feature type="region of interest" description="Disordered" evidence="7">
    <location>
        <begin position="207"/>
        <end position="326"/>
    </location>
</feature>
<feature type="transmembrane region" description="Helical" evidence="6">
    <location>
        <begin position="595"/>
        <end position="616"/>
    </location>
</feature>
<feature type="transmembrane region" description="Helical" evidence="6">
    <location>
        <begin position="766"/>
        <end position="782"/>
    </location>
</feature>
<comment type="caution">
    <text evidence="9">The sequence shown here is derived from an EMBL/GenBank/DDBJ whole genome shotgun (WGS) entry which is preliminary data.</text>
</comment>
<feature type="transmembrane region" description="Helical" evidence="6">
    <location>
        <begin position="1078"/>
        <end position="1106"/>
    </location>
</feature>
<organism evidence="9 10">
    <name type="scientific">Oopsacas minuta</name>
    <dbReference type="NCBI Taxonomy" id="111878"/>
    <lineage>
        <taxon>Eukaryota</taxon>
        <taxon>Metazoa</taxon>
        <taxon>Porifera</taxon>
        <taxon>Hexactinellida</taxon>
        <taxon>Hexasterophora</taxon>
        <taxon>Lyssacinosida</taxon>
        <taxon>Leucopsacidae</taxon>
        <taxon>Oopsacas</taxon>
    </lineage>
</organism>
<protein>
    <recommendedName>
        <fullName evidence="6">Pecanex-like protein</fullName>
    </recommendedName>
</protein>
<keyword evidence="5 6" id="KW-0472">Membrane</keyword>
<feature type="transmembrane region" description="Helical" evidence="6">
    <location>
        <begin position="72"/>
        <end position="89"/>
    </location>
</feature>
<dbReference type="Proteomes" id="UP001165289">
    <property type="component" value="Unassembled WGS sequence"/>
</dbReference>
<dbReference type="Pfam" id="PF05041">
    <property type="entry name" value="Pecanex_C"/>
    <property type="match status" value="1"/>
</dbReference>
<dbReference type="InterPro" id="IPR039797">
    <property type="entry name" value="Pecanex"/>
</dbReference>
<feature type="transmembrane region" description="Helical" evidence="6">
    <location>
        <begin position="1025"/>
        <end position="1043"/>
    </location>
</feature>
<feature type="transmembrane region" description="Helical" evidence="6">
    <location>
        <begin position="853"/>
        <end position="877"/>
    </location>
</feature>
<feature type="transmembrane region" description="Helical" evidence="6">
    <location>
        <begin position="664"/>
        <end position="683"/>
    </location>
</feature>
<reference evidence="9 10" key="1">
    <citation type="journal article" date="2023" name="BMC Biol.">
        <title>The compact genome of the sponge Oopsacas minuta (Hexactinellida) is lacking key metazoan core genes.</title>
        <authorList>
            <person name="Santini S."/>
            <person name="Schenkelaars Q."/>
            <person name="Jourda C."/>
            <person name="Duchesne M."/>
            <person name="Belahbib H."/>
            <person name="Rocher C."/>
            <person name="Selva M."/>
            <person name="Riesgo A."/>
            <person name="Vervoort M."/>
            <person name="Leys S.P."/>
            <person name="Kodjabachian L."/>
            <person name="Le Bivic A."/>
            <person name="Borchiellini C."/>
            <person name="Claverie J.M."/>
            <person name="Renard E."/>
        </authorList>
    </citation>
    <scope>NUCLEOTIDE SEQUENCE [LARGE SCALE GENOMIC DNA]</scope>
    <source>
        <strain evidence="9">SPO-2</strain>
    </source>
</reference>
<evidence type="ECO:0000256" key="6">
    <source>
        <dbReference type="RuleBase" id="RU367089"/>
    </source>
</evidence>
<dbReference type="GO" id="GO:0016020">
    <property type="term" value="C:membrane"/>
    <property type="evidence" value="ECO:0007669"/>
    <property type="project" value="UniProtKB-SubCell"/>
</dbReference>
<dbReference type="PANTHER" id="PTHR12372">
    <property type="entry name" value="PECANEX"/>
    <property type="match status" value="1"/>
</dbReference>
<evidence type="ECO:0000259" key="8">
    <source>
        <dbReference type="Pfam" id="PF05041"/>
    </source>
</evidence>
<sequence length="1801" mass="205682">MCSMSCRNRAKRFFRHLYYGPLSALTGGYLIRYKDGVYPNLTLSLIWMCLFLSPLSLYYLLFFFQPESTASAAYWTLYAVIVGTFFTGLKVTNFRLHRIFDREDAHKQKKQNQLNRLKREQEAKNKLTGVSQQGADVEDNRRETVFSEDDTVPDTEPSDDTHRPQMGRLLPEHLGSDSELSSIRLKSTTPSLQNPGRQSPSIELTIFSEPSDPKNWDINGPFDTENRQDSSDFVTPYDPVGESADDKFMTPVKLPPPGAKYSELEEPSSPSTSTPPNPFRMLMATESPYKMPPPFREKISRSQSQRELTDSGSQEEMHVPSASMPTTKSLNTFSEMQLDQSSFTVDLSKIKDNIESLLHDTANDTIGLAKDLEDPLRVHIREKPHSTEGGAEISNSLLDFELTTPEIEQAVSICEGASNLEDGGRDLLNHMSHEEMAKFIDFSFQEGGHVAVNQDDATPGATHFYRDVVDSILVAYKFGNQPGQISEKRIIVDVVPPRVPRRPTRSSSYRTRDDTSTNSSSSSMRWEPVHDSSSASPARRIETSEIEISGPPAARRRLASNRADLNRFYILPRLYIPMRLTRTQLEKYFDRDQSLIFVLYYIILSVAVSATGIAVLRIDYYHHVFVVWFCVIMASCQFSLLRTIVPDPASSVHGYNKYLAMAKAFYFSSLSVVALIVNAILTVQTNSTLIVYGFNWLNPSLTLFIRDSLLVSLLCLPAAAVWGLLPQVDTFLIYFSEKIDMYVFGGTAVVSLIAGAYALLRSIVTAVFFSAVSIFAFHIMAIQPDTRLNLMFSIVFAIIFTFSYLLSRSASSPSFLFDLFKNKCNINDVEDRDDLEIQDPVPPLIRRSVRCRLVNDLVIAILLFLAIFAIAATTVFTFDKNRVISHVLRTLTILVGVLTHYVIPQLRKKHPWMLLRNPLLRSKEYSLDHEVRKDAKIMWFERVHVWLEITERFILYPLVFLEAMVNSAYPLQSTFGNIGAGIVLSIAAMKVIRNAYCETGIQYIYLLFTYLFFQFDYPQLSNGFLLDYYVLSFLVAKVFELKYKLHFLFIYQAPWNMPWGGITHFIIQPLLIPHPGFIFLQAVLAAVASAPLSPFIASSLFLLSYVRPVKFWEKSYRTRHFDNTVGRLSSVLGMRRGPNAEHMDSIFYDHLAHSLQRVLAGEIQMGRWGLVKTGDFFIVIRDSDHITAFVHIIEIGNGFVTFQLRGCELKGTYCHNMEVRSMNDGFDIDDERCCCCKRCCRCSCPPYDNKHVFCFNAYCSSRWSGWEIINTSFVLRGYSKIENDASYIFNTHDAFRIYNTLFVKSMLYYMIKCPMFSSWIGNQSMQADIANLGEDGYSDPHPYFLDHCDIDFDKRLGAVTLARFNDQYGEWLRYCLEKRGCIEVDLKVVSVFGWALSLAGRRVLGNATQQNVDTPFSSMWNISFLHGVYALFKGDYRINCPKDEWIFADMDILRRVISPALKIALKLQQDHYLTTDEGLDSRALYHDIITTERDIVIAHEGDPQWIRAVVSDRPSLFTLRYTPHDNNKLYQFVRLNTRYLQMRLIKMNQEVIRGLWASQQQEQVYFQQDLAERASIQNLRCVARNLVNSSMDQPIGYPIYVSPLLTSYVNMNSTFNAVTGGLINPVAIVQFLYTKIRKIASKVKSSTDGNVLSPGDPRSKPETSGDNLSHGSPDSYIDRTYVTNVTDYVDPFATDSDSDFEDPFKPHHLLSRHVRITDVSVTHSNMTNLVQWPDPVYKAKANRGTWKQWNPEEGMEGKVMHVWRPFHRDSKQRSYLDKTILLLLIEDRYFVPINESGIEEV</sequence>
<dbReference type="PANTHER" id="PTHR12372:SF7">
    <property type="entry name" value="PROTEIN PECANEX"/>
    <property type="match status" value="1"/>
</dbReference>
<feature type="transmembrane region" description="Helical" evidence="6">
    <location>
        <begin position="12"/>
        <end position="31"/>
    </location>
</feature>
<keyword evidence="10" id="KW-1185">Reference proteome</keyword>
<feature type="region of interest" description="Disordered" evidence="7">
    <location>
        <begin position="1646"/>
        <end position="1676"/>
    </location>
</feature>